<dbReference type="AlphaFoldDB" id="A0A1R1EKC4"/>
<feature type="transmembrane region" description="Helical" evidence="1">
    <location>
        <begin position="79"/>
        <end position="96"/>
    </location>
</feature>
<comment type="caution">
    <text evidence="2">The sequence shown here is derived from an EMBL/GenBank/DDBJ whole genome shotgun (WGS) entry which is preliminary data.</text>
</comment>
<dbReference type="PANTHER" id="PTHR11328">
    <property type="entry name" value="MAJOR FACILITATOR SUPERFAMILY DOMAIN-CONTAINING PROTEIN"/>
    <property type="match status" value="1"/>
</dbReference>
<accession>A0A1R1EKC4</accession>
<feature type="transmembrane region" description="Helical" evidence="1">
    <location>
        <begin position="108"/>
        <end position="132"/>
    </location>
</feature>
<feature type="transmembrane region" description="Helical" evidence="1">
    <location>
        <begin position="224"/>
        <end position="247"/>
    </location>
</feature>
<dbReference type="GO" id="GO:0005886">
    <property type="term" value="C:plasma membrane"/>
    <property type="evidence" value="ECO:0007669"/>
    <property type="project" value="TreeGrafter"/>
</dbReference>
<feature type="transmembrane region" description="Helical" evidence="1">
    <location>
        <begin position="38"/>
        <end position="58"/>
    </location>
</feature>
<feature type="transmembrane region" description="Helical" evidence="1">
    <location>
        <begin position="360"/>
        <end position="382"/>
    </location>
</feature>
<dbReference type="InterPro" id="IPR036259">
    <property type="entry name" value="MFS_trans_sf"/>
</dbReference>
<feature type="transmembrane region" description="Helical" evidence="1">
    <location>
        <begin position="259"/>
        <end position="280"/>
    </location>
</feature>
<gene>
    <name evidence="2" type="ORF">BK138_22710</name>
</gene>
<feature type="transmembrane region" description="Helical" evidence="1">
    <location>
        <begin position="394"/>
        <end position="418"/>
    </location>
</feature>
<dbReference type="Pfam" id="PF13347">
    <property type="entry name" value="MFS_2"/>
    <property type="match status" value="1"/>
</dbReference>
<keyword evidence="1" id="KW-1133">Transmembrane helix</keyword>
<feature type="transmembrane region" description="Helical" evidence="1">
    <location>
        <begin position="314"/>
        <end position="339"/>
    </location>
</feature>
<keyword evidence="1" id="KW-0812">Transmembrane</keyword>
<dbReference type="SUPFAM" id="SSF103473">
    <property type="entry name" value="MFS general substrate transporter"/>
    <property type="match status" value="1"/>
</dbReference>
<name>A0A1R1EKC4_9BACL</name>
<evidence type="ECO:0000313" key="2">
    <source>
        <dbReference type="EMBL" id="OMF52257.1"/>
    </source>
</evidence>
<dbReference type="EMBL" id="MRTP01000007">
    <property type="protein sequence ID" value="OMF52257.1"/>
    <property type="molecule type" value="Genomic_DNA"/>
</dbReference>
<feature type="transmembrane region" description="Helical" evidence="1">
    <location>
        <begin position="292"/>
        <end position="308"/>
    </location>
</feature>
<organism evidence="2 3">
    <name type="scientific">Paenibacillus rhizosphaerae</name>
    <dbReference type="NCBI Taxonomy" id="297318"/>
    <lineage>
        <taxon>Bacteria</taxon>
        <taxon>Bacillati</taxon>
        <taxon>Bacillota</taxon>
        <taxon>Bacilli</taxon>
        <taxon>Bacillales</taxon>
        <taxon>Paenibacillaceae</taxon>
        <taxon>Paenibacillus</taxon>
    </lineage>
</organism>
<protein>
    <submittedName>
        <fullName evidence="2">MFS transporter</fullName>
    </submittedName>
</protein>
<dbReference type="Gene3D" id="1.20.1250.20">
    <property type="entry name" value="MFS general substrate transporter like domains"/>
    <property type="match status" value="2"/>
</dbReference>
<evidence type="ECO:0000256" key="1">
    <source>
        <dbReference type="SAM" id="Phobius"/>
    </source>
</evidence>
<dbReference type="STRING" id="297318.BK138_22710"/>
<keyword evidence="3" id="KW-1185">Reference proteome</keyword>
<dbReference type="GO" id="GO:0015293">
    <property type="term" value="F:symporter activity"/>
    <property type="evidence" value="ECO:0007669"/>
    <property type="project" value="InterPro"/>
</dbReference>
<proteinExistence type="predicted"/>
<keyword evidence="1" id="KW-0472">Membrane</keyword>
<dbReference type="Proteomes" id="UP000187172">
    <property type="component" value="Unassembled WGS sequence"/>
</dbReference>
<dbReference type="GO" id="GO:0008643">
    <property type="term" value="P:carbohydrate transport"/>
    <property type="evidence" value="ECO:0007669"/>
    <property type="project" value="InterPro"/>
</dbReference>
<dbReference type="PANTHER" id="PTHR11328:SF24">
    <property type="entry name" value="MAJOR FACILITATOR SUPERFAMILY (MFS) PROFILE DOMAIN-CONTAINING PROTEIN"/>
    <property type="match status" value="1"/>
</dbReference>
<reference evidence="2 3" key="1">
    <citation type="submission" date="2016-11" db="EMBL/GenBank/DDBJ databases">
        <title>Paenibacillus species isolates.</title>
        <authorList>
            <person name="Beno S.M."/>
        </authorList>
    </citation>
    <scope>NUCLEOTIDE SEQUENCE [LARGE SCALE GENOMIC DNA]</scope>
    <source>
        <strain evidence="2 3">FSL R5-0378</strain>
    </source>
</reference>
<feature type="transmembrane region" description="Helical" evidence="1">
    <location>
        <begin position="153"/>
        <end position="172"/>
    </location>
</feature>
<feature type="transmembrane region" description="Helical" evidence="1">
    <location>
        <begin position="12"/>
        <end position="32"/>
    </location>
</feature>
<sequence length="440" mass="48850">MARRWVNSPYAFALGMFAMMVPSQAFSSFYSYFYVEKLGLGVGLATLARTIFLIWDAVNNPLFGYWSDRTETRYGRRRPWVFASIPLFMLTFVLVFSPPGGLSQNGLFTWFLVTLVLYEAVATVLWVNYGALFPELFRGDRIRAKASAIQQGYQVLALLIATALTPIIYAAINFSNMAIVYAFVFGICMLICMLSVREQRDPGNAEPMKLGAAFKETLSNKKFWIFNVSNSFAQTVNGLVSSMIPFYAKYVLRISEGQVSILLAAVFVSVIPLVGVWYWIVRRMDGVKAWRLSLILYGLSVIPLWFGYNLVSGVAAGIAVGFGLAGFLVTPAMVSGRIIDEDAERTGRRREGIYTAVSGFITRSSGLISALAFYVVGLIFGYESGDNPGSNPEATFRYLISVVPLCLLVISVVISFMARFDFHMTGKGEVKHGQEAHHQL</sequence>
<feature type="transmembrane region" description="Helical" evidence="1">
    <location>
        <begin position="178"/>
        <end position="196"/>
    </location>
</feature>
<dbReference type="RefSeq" id="WP_076173079.1">
    <property type="nucleotide sequence ID" value="NZ_MRTP01000007.1"/>
</dbReference>
<evidence type="ECO:0000313" key="3">
    <source>
        <dbReference type="Proteomes" id="UP000187172"/>
    </source>
</evidence>
<dbReference type="InterPro" id="IPR039672">
    <property type="entry name" value="MFS_2"/>
</dbReference>